<feature type="chain" id="PRO_5045434323" evidence="3">
    <location>
        <begin position="22"/>
        <end position="244"/>
    </location>
</feature>
<comment type="similarity">
    <text evidence="1">Belongs to the MlaA family.</text>
</comment>
<protein>
    <submittedName>
        <fullName evidence="4">VacJ family lipoprotein</fullName>
    </submittedName>
</protein>
<evidence type="ECO:0000256" key="3">
    <source>
        <dbReference type="SAM" id="SignalP"/>
    </source>
</evidence>
<name>A0ABP9ZZ40_9GAMM</name>
<keyword evidence="4" id="KW-0449">Lipoprotein</keyword>
<keyword evidence="5" id="KW-1185">Reference proteome</keyword>
<gene>
    <name evidence="4" type="ORF">NBRC116585_15270</name>
</gene>
<keyword evidence="2 3" id="KW-0732">Signal</keyword>
<organism evidence="4 5">
    <name type="scientific">Thalassolituus maritimus</name>
    <dbReference type="NCBI Taxonomy" id="484498"/>
    <lineage>
        <taxon>Bacteria</taxon>
        <taxon>Pseudomonadati</taxon>
        <taxon>Pseudomonadota</taxon>
        <taxon>Gammaproteobacteria</taxon>
        <taxon>Oceanospirillales</taxon>
        <taxon>Oceanospirillaceae</taxon>
        <taxon>Thalassolituus</taxon>
    </lineage>
</organism>
<dbReference type="Pfam" id="PF04333">
    <property type="entry name" value="MlaA"/>
    <property type="match status" value="1"/>
</dbReference>
<comment type="caution">
    <text evidence="4">The sequence shown here is derived from an EMBL/GenBank/DDBJ whole genome shotgun (WGS) entry which is preliminary data.</text>
</comment>
<feature type="signal peptide" evidence="3">
    <location>
        <begin position="1"/>
        <end position="21"/>
    </location>
</feature>
<proteinExistence type="inferred from homology"/>
<dbReference type="EMBL" id="BAABWH010000003">
    <property type="protein sequence ID" value="GAA6145409.1"/>
    <property type="molecule type" value="Genomic_DNA"/>
</dbReference>
<dbReference type="InterPro" id="IPR007428">
    <property type="entry name" value="MlaA"/>
</dbReference>
<evidence type="ECO:0000313" key="5">
    <source>
        <dbReference type="Proteomes" id="UP001481413"/>
    </source>
</evidence>
<dbReference type="PANTHER" id="PTHR30035">
    <property type="entry name" value="LIPOPROTEIN VACJ-RELATED"/>
    <property type="match status" value="1"/>
</dbReference>
<evidence type="ECO:0000256" key="2">
    <source>
        <dbReference type="ARBA" id="ARBA00022729"/>
    </source>
</evidence>
<dbReference type="RefSeq" id="WP_353294364.1">
    <property type="nucleotide sequence ID" value="NZ_BAABWH010000003.1"/>
</dbReference>
<dbReference type="PRINTS" id="PR01805">
    <property type="entry name" value="VACJLIPOPROT"/>
</dbReference>
<dbReference type="Proteomes" id="UP001481413">
    <property type="component" value="Unassembled WGS sequence"/>
</dbReference>
<evidence type="ECO:0000313" key="4">
    <source>
        <dbReference type="EMBL" id="GAA6145409.1"/>
    </source>
</evidence>
<evidence type="ECO:0000256" key="1">
    <source>
        <dbReference type="ARBA" id="ARBA00010634"/>
    </source>
</evidence>
<dbReference type="PANTHER" id="PTHR30035:SF3">
    <property type="entry name" value="INTERMEMBRANE PHOSPHOLIPID TRANSPORT SYSTEM LIPOPROTEIN MLAA"/>
    <property type="match status" value="1"/>
</dbReference>
<accession>A0ABP9ZZ40</accession>
<sequence>MSGRLVSTGFLAVVVGFFSFAAPGVGAEEEYDPFEKTNRKIFAFNDYLDRNFFVPVAKGYNAVTPVVIDTGITNMYQTALDPLTSVNSVAQLKFKRAATAVGRFVVNSTVGFFGFFDVATHIGLPKHREDFGQTLGYWGVGNGPYLVLPFFGPRTLRHSVGHVGDYYTGLSYTYFGDNVGEDAMMLGLKALDLRSDLVDSEQFITGDRYLFIRSAYLQNREYLVNDGEVQDEFDDEFGIFEDEF</sequence>
<reference evidence="4 5" key="1">
    <citation type="submission" date="2024-04" db="EMBL/GenBank/DDBJ databases">
        <title>Draft genome sequence of Thalassolituus maritimus NBRC 116585.</title>
        <authorList>
            <person name="Miyakawa T."/>
            <person name="Kusuya Y."/>
            <person name="Miura T."/>
        </authorList>
    </citation>
    <scope>NUCLEOTIDE SEQUENCE [LARGE SCALE GENOMIC DNA]</scope>
    <source>
        <strain evidence="4 5">5NW40-0001</strain>
    </source>
</reference>